<dbReference type="InterPro" id="IPR007329">
    <property type="entry name" value="FMN-bd"/>
</dbReference>
<dbReference type="Pfam" id="PF04205">
    <property type="entry name" value="FMN_bind"/>
    <property type="match status" value="1"/>
</dbReference>
<reference evidence="10 11" key="1">
    <citation type="journal article" date="2015" name="Genome Announc.">
        <title>Expanding the biotechnology potential of lactobacilli through comparative genomics of 213 strains and associated genera.</title>
        <authorList>
            <person name="Sun Z."/>
            <person name="Harris H.M."/>
            <person name="McCann A."/>
            <person name="Guo C."/>
            <person name="Argimon S."/>
            <person name="Zhang W."/>
            <person name="Yang X."/>
            <person name="Jeffery I.B."/>
            <person name="Cooney J.C."/>
            <person name="Kagawa T.F."/>
            <person name="Liu W."/>
            <person name="Song Y."/>
            <person name="Salvetti E."/>
            <person name="Wrobel A."/>
            <person name="Rasinkangas P."/>
            <person name="Parkhill J."/>
            <person name="Rea M.C."/>
            <person name="O'Sullivan O."/>
            <person name="Ritari J."/>
            <person name="Douillard F.P."/>
            <person name="Paul Ross R."/>
            <person name="Yang R."/>
            <person name="Briner A.E."/>
            <person name="Felis G.E."/>
            <person name="de Vos W.M."/>
            <person name="Barrangou R."/>
            <person name="Klaenhammer T.R."/>
            <person name="Caufield P.W."/>
            <person name="Cui Y."/>
            <person name="Zhang H."/>
            <person name="O'Toole P.W."/>
        </authorList>
    </citation>
    <scope>NUCLEOTIDE SEQUENCE [LARGE SCALE GENOMIC DNA]</scope>
    <source>
        <strain evidence="10 11">DSM 15814</strain>
    </source>
</reference>
<dbReference type="STRING" id="1114972.FD35_GL002619"/>
<dbReference type="SMART" id="SM00900">
    <property type="entry name" value="FMN_bind"/>
    <property type="match status" value="1"/>
</dbReference>
<comment type="cofactor">
    <cofactor evidence="2">
        <name>FAD</name>
        <dbReference type="ChEBI" id="CHEBI:57692"/>
    </cofactor>
</comment>
<keyword evidence="7" id="KW-0560">Oxidoreductase</keyword>
<dbReference type="SUPFAM" id="SSF51905">
    <property type="entry name" value="FAD/NAD(P)-binding domain"/>
    <property type="match status" value="1"/>
</dbReference>
<dbReference type="AlphaFoldDB" id="A0A0R1RCJ6"/>
<feature type="domain" description="FMN-binding" evidence="9">
    <location>
        <begin position="13"/>
        <end position="87"/>
    </location>
</feature>
<evidence type="ECO:0000256" key="4">
    <source>
        <dbReference type="ARBA" id="ARBA00015872"/>
    </source>
</evidence>
<dbReference type="SUPFAM" id="SSF56425">
    <property type="entry name" value="Succinate dehydrogenase/fumarate reductase flavoprotein, catalytic domain"/>
    <property type="match status" value="1"/>
</dbReference>
<dbReference type="EMBL" id="AZFF01000008">
    <property type="protein sequence ID" value="KRL54550.1"/>
    <property type="molecule type" value="Genomic_DNA"/>
</dbReference>
<dbReference type="Gene3D" id="3.90.1010.20">
    <property type="match status" value="1"/>
</dbReference>
<evidence type="ECO:0000256" key="8">
    <source>
        <dbReference type="ARBA" id="ARBA00049922"/>
    </source>
</evidence>
<evidence type="ECO:0000256" key="3">
    <source>
        <dbReference type="ARBA" id="ARBA00013137"/>
    </source>
</evidence>
<proteinExistence type="predicted"/>
<dbReference type="EC" id="1.3.99.33" evidence="3"/>
<evidence type="ECO:0000256" key="6">
    <source>
        <dbReference type="ARBA" id="ARBA00022827"/>
    </source>
</evidence>
<dbReference type="Pfam" id="PF00890">
    <property type="entry name" value="FAD_binding_2"/>
    <property type="match status" value="1"/>
</dbReference>
<keyword evidence="5" id="KW-0285">Flavoprotein</keyword>
<accession>A0A0R1RCJ6</accession>
<comment type="caution">
    <text evidence="10">The sequence shown here is derived from an EMBL/GenBank/DDBJ whole genome shotgun (WGS) entry which is preliminary data.</text>
</comment>
<dbReference type="PANTHER" id="PTHR43400:SF10">
    <property type="entry name" value="3-OXOSTEROID 1-DEHYDROGENASE"/>
    <property type="match status" value="1"/>
</dbReference>
<dbReference type="GO" id="GO:0008202">
    <property type="term" value="P:steroid metabolic process"/>
    <property type="evidence" value="ECO:0007669"/>
    <property type="project" value="UniProtKB-ARBA"/>
</dbReference>
<evidence type="ECO:0000256" key="2">
    <source>
        <dbReference type="ARBA" id="ARBA00001974"/>
    </source>
</evidence>
<dbReference type="RefSeq" id="WP_017260678.1">
    <property type="nucleotide sequence ID" value="NZ_AUAW01000012.1"/>
</dbReference>
<dbReference type="InterPro" id="IPR027477">
    <property type="entry name" value="Succ_DH/fumarate_Rdtase_cat_sf"/>
</dbReference>
<keyword evidence="11" id="KW-1185">Reference proteome</keyword>
<dbReference type="Gene3D" id="3.90.700.10">
    <property type="entry name" value="Succinate dehydrogenase/fumarate reductase flavoprotein, catalytic domain"/>
    <property type="match status" value="1"/>
</dbReference>
<evidence type="ECO:0000256" key="1">
    <source>
        <dbReference type="ARBA" id="ARBA00001917"/>
    </source>
</evidence>
<keyword evidence="6" id="KW-0274">FAD</keyword>
<dbReference type="Proteomes" id="UP000051999">
    <property type="component" value="Unassembled WGS sequence"/>
</dbReference>
<comment type="cofactor">
    <cofactor evidence="1">
        <name>FMN</name>
        <dbReference type="ChEBI" id="CHEBI:58210"/>
    </cofactor>
</comment>
<comment type="catalytic activity">
    <reaction evidence="8">
        <text>dihydrourocanate + A = urocanate + AH2</text>
        <dbReference type="Rhea" id="RHEA:36059"/>
        <dbReference type="ChEBI" id="CHEBI:13193"/>
        <dbReference type="ChEBI" id="CHEBI:17499"/>
        <dbReference type="ChEBI" id="CHEBI:27247"/>
        <dbReference type="ChEBI" id="CHEBI:72991"/>
        <dbReference type="EC" id="1.3.99.33"/>
    </reaction>
</comment>
<dbReference type="GO" id="GO:0010181">
    <property type="term" value="F:FMN binding"/>
    <property type="evidence" value="ECO:0007669"/>
    <property type="project" value="InterPro"/>
</dbReference>
<evidence type="ECO:0000313" key="11">
    <source>
        <dbReference type="Proteomes" id="UP000051999"/>
    </source>
</evidence>
<dbReference type="eggNOG" id="COG1053">
    <property type="taxonomic scope" value="Bacteria"/>
</dbReference>
<dbReference type="PATRIC" id="fig|1114972.6.peg.2685"/>
<gene>
    <name evidence="10" type="ORF">FD35_GL002619</name>
</gene>
<dbReference type="InterPro" id="IPR050315">
    <property type="entry name" value="FAD-oxidoreductase_2"/>
</dbReference>
<dbReference type="PANTHER" id="PTHR43400">
    <property type="entry name" value="FUMARATE REDUCTASE"/>
    <property type="match status" value="1"/>
</dbReference>
<name>A0A0R1RCJ6_9LACO</name>
<dbReference type="OrthoDB" id="9806724at2"/>
<evidence type="ECO:0000256" key="5">
    <source>
        <dbReference type="ARBA" id="ARBA00022630"/>
    </source>
</evidence>
<evidence type="ECO:0000256" key="7">
    <source>
        <dbReference type="ARBA" id="ARBA00023002"/>
    </source>
</evidence>
<dbReference type="PRINTS" id="PR00368">
    <property type="entry name" value="FADPNR"/>
</dbReference>
<evidence type="ECO:0000313" key="10">
    <source>
        <dbReference type="EMBL" id="KRL54550.1"/>
    </source>
</evidence>
<dbReference type="GO" id="GO:0033765">
    <property type="term" value="F:steroid dehydrogenase activity, acting on the CH-CH group of donors"/>
    <property type="evidence" value="ECO:0007669"/>
    <property type="project" value="UniProtKB-ARBA"/>
</dbReference>
<dbReference type="Gene3D" id="3.50.50.60">
    <property type="entry name" value="FAD/NAD(P)-binding domain"/>
    <property type="match status" value="1"/>
</dbReference>
<organism evidence="10 11">
    <name type="scientific">Furfurilactobacillus rossiae DSM 15814</name>
    <dbReference type="NCBI Taxonomy" id="1114972"/>
    <lineage>
        <taxon>Bacteria</taxon>
        <taxon>Bacillati</taxon>
        <taxon>Bacillota</taxon>
        <taxon>Bacilli</taxon>
        <taxon>Lactobacillales</taxon>
        <taxon>Lactobacillaceae</taxon>
        <taxon>Furfurilactobacillus</taxon>
    </lineage>
</organism>
<dbReference type="GO" id="GO:0016020">
    <property type="term" value="C:membrane"/>
    <property type="evidence" value="ECO:0007669"/>
    <property type="project" value="InterPro"/>
</dbReference>
<evidence type="ECO:0000259" key="9">
    <source>
        <dbReference type="SMART" id="SM00900"/>
    </source>
</evidence>
<dbReference type="InterPro" id="IPR003953">
    <property type="entry name" value="FAD-dep_OxRdtase_2_FAD-bd"/>
</dbReference>
<protein>
    <recommendedName>
        <fullName evidence="4">Urocanate reductase</fullName>
        <ecNumber evidence="3">1.3.99.33</ecNumber>
    </recommendedName>
</protein>
<sequence>MSNEQQITGQANGHNGIINYEVDVSNDHIDDFKVLKHSETPGIFNQVVDTLKQNIIANQSFDVDTISGATVMTQALLNSAKSAVNAAAVKLHSVPTNTEHQDVELTADVAVIGGGEAGLVAASRALSLGHKVILVEKNGYLGGATILNGSNVTATGSKVAARIFPEQQDSPEQLFNDVTKESRNTNLPELTELMVNKIGSAIDFVSDYADLEYQKAQTQTPEHSVERQIELPSASSFEFIKKVSAAFKQNGGQILLDARVENILTDNDRVTGLVAEAKNKTITIHAQAVVLAAGGYGANQKMRGTESEGIDYYGPMTSTGDAYSFNDKLSLKSHDLGWYKVYPHGVEVEPGIAKLTTYASKKATDMGAIYVNNRGQRIVNESDVYAKFRDAILDQPGKVAFMVMDERTWKEVYALLVLHDFTAAEIKGYFDNPDKKPVFVKGGLREVAQAAGINSDQLVKTVQHYQEQAKAGEDPDFGRDAQYLHQFDGETFYVVEQRDRFATTLGGYSIDPSTMQLKNTDDQDVTGYYAAGEIVGGANGHDSMPSMMNTWGISSGYLAGTYASQAVEAAKTASAN</sequence>
<dbReference type="InterPro" id="IPR036188">
    <property type="entry name" value="FAD/NAD-bd_sf"/>
</dbReference>